<comment type="subcellular location">
    <subcellularLocation>
        <location evidence="1">Virion</location>
    </subcellularLocation>
</comment>
<feature type="region of interest" description="Disordered" evidence="3">
    <location>
        <begin position="375"/>
        <end position="400"/>
    </location>
</feature>
<dbReference type="Pfam" id="PF13884">
    <property type="entry name" value="Peptidase_S74"/>
    <property type="match status" value="1"/>
</dbReference>
<dbReference type="Proteomes" id="UP001219594">
    <property type="component" value="Segment"/>
</dbReference>
<name>A0AAF0JID6_9CAUD</name>
<keyword evidence="2" id="KW-1227">Viral tail protein</keyword>
<feature type="region of interest" description="Disordered" evidence="3">
    <location>
        <begin position="299"/>
        <end position="333"/>
    </location>
</feature>
<dbReference type="EMBL" id="OQ383620">
    <property type="protein sequence ID" value="WFG41068.1"/>
    <property type="molecule type" value="Genomic_DNA"/>
</dbReference>
<proteinExistence type="predicted"/>
<feature type="compositionally biased region" description="Low complexity" evidence="3">
    <location>
        <begin position="50"/>
        <end position="64"/>
    </location>
</feature>
<dbReference type="CDD" id="cd19958">
    <property type="entry name" value="pyocin_knob"/>
    <property type="match status" value="1"/>
</dbReference>
<dbReference type="PANTHER" id="PTHR43049:SF1">
    <property type="entry name" value="EARLY ENDOSOME ANTIGEN"/>
    <property type="match status" value="1"/>
</dbReference>
<dbReference type="InterPro" id="IPR030392">
    <property type="entry name" value="S74_ICA"/>
</dbReference>
<reference evidence="5 6" key="1">
    <citation type="submission" date="2023-02" db="EMBL/GenBank/DDBJ databases">
        <authorList>
            <person name="Soyer Y."/>
            <person name="Guzel M."/>
        </authorList>
    </citation>
    <scope>NUCLEOTIDE SEQUENCE [LARGE SCALE GENOMIC DNA]</scope>
</reference>
<keyword evidence="6" id="KW-1185">Reference proteome</keyword>
<feature type="compositionally biased region" description="Low complexity" evidence="3">
    <location>
        <begin position="177"/>
        <end position="214"/>
    </location>
</feature>
<feature type="domain" description="Peptidase S74" evidence="4">
    <location>
        <begin position="863"/>
        <end position="962"/>
    </location>
</feature>
<evidence type="ECO:0000313" key="5">
    <source>
        <dbReference type="EMBL" id="WFG41068.1"/>
    </source>
</evidence>
<dbReference type="GO" id="GO:0098015">
    <property type="term" value="C:virus tail"/>
    <property type="evidence" value="ECO:0007669"/>
    <property type="project" value="UniProtKB-KW"/>
</dbReference>
<accession>A0AAF0JID6</accession>
<gene>
    <name evidence="5" type="ORF">NBDNFGHP_00019</name>
</gene>
<sequence>MAITKIILQQMATMDQNSITASKYPKYTVVLGNTISSITAGELTSAIESSKASAAAAKQSEINAKQSELNAKDSENEAEISSTSSQQSATQSASSATASANSAKAAKTSETNAKASETAAKTSETNAKASETAAKISETNAKASETAAAASASAAKISETNAKQSELNAKNSENEAEISAASSQQSAAQSASSATAAANSAEAANTSETNAKASELAAKTSETNAKASELAAKTSETNAKASETTAAAAASAAKISETNAAASASAAKTSEINAANSASAASDSKGFRDEAEIFATQAAADAASAKNSETAAKTSETNAKASETATKQAQAEAAESANTASAAIVTINQIKVDTQKLKDDAVAETTELKNTAVTAASTATDKATQAEQSAATSTSKADIATQKASDAEAAAARAEQAASGTLKKDQNLADVANINTARTNLKVDKVVQGASYSDFLSANGAMRLRVQDNNTWGGWNGQWIALSVGNGGTGATSAEGARDNLETFRESRTALGETDLNTLTGAKSGVYYQAGNADATPGRGYPESASGTLMVLRNVANGIDGCTQIYYPYNNRNRFHIRNCLAGNPSSWTEWSTYNRPDNSPEFRASIGLGGTDKVQFGQVKAYGTSGFFADGIESTQGASFVTRYYDSTNTHKGQGEFRVDTNGDVSIINRATKSGDTTHFFTFDRAGRFWSPNGITTATSMNWNDGNNVVNRGLFMSGQVNAPTADTVHAGIHVGYSNSYAMQIAARDNSFHGRCLENNSWKEWKKFALENNDIVNFLAAGYTSDAIYTTRAISFINGGTTYGLPVAYGVLAGFGNGATSAAGCYVGQLCWNKTTGELFTRVRDDGKKAWLDWLKVTTAAISDESLKDVKGNLNVEGALDNINRMEFKLFRYLKDSPERSTRRGVIAQQVRNIDREYTTKVGDKLHLDTTPMLLDGLAAIQALTKRDQENKGRISTLEKEVEELKVLVNKLINTDNLA</sequence>
<feature type="region of interest" description="Disordered" evidence="3">
    <location>
        <begin position="50"/>
        <end position="286"/>
    </location>
</feature>
<feature type="compositionally biased region" description="Polar residues" evidence="3">
    <location>
        <begin position="110"/>
        <end position="129"/>
    </location>
</feature>
<feature type="compositionally biased region" description="Low complexity" evidence="3">
    <location>
        <begin position="81"/>
        <end position="109"/>
    </location>
</feature>
<evidence type="ECO:0000256" key="2">
    <source>
        <dbReference type="ARBA" id="ARBA00022732"/>
    </source>
</evidence>
<keyword evidence="2" id="KW-0946">Virion</keyword>
<dbReference type="PANTHER" id="PTHR43049">
    <property type="entry name" value="EARLY ENDOSOME ANTIGEN"/>
    <property type="match status" value="1"/>
</dbReference>
<evidence type="ECO:0000313" key="6">
    <source>
        <dbReference type="Proteomes" id="UP001219594"/>
    </source>
</evidence>
<feature type="compositionally biased region" description="Low complexity" evidence="3">
    <location>
        <begin position="382"/>
        <end position="400"/>
    </location>
</feature>
<organism evidence="5 6">
    <name type="scientific">Salmonella phage MET_P1_100_107</name>
    <dbReference type="NCBI Taxonomy" id="3032419"/>
    <lineage>
        <taxon>Viruses</taxon>
        <taxon>Duplodnaviria</taxon>
        <taxon>Heunggongvirae</taxon>
        <taxon>Uroviricota</taxon>
        <taxon>Caudoviricetes</taxon>
        <taxon>Demerecviridae</taxon>
        <taxon>Markadamsvirinae</taxon>
        <taxon>Tequintavirus</taxon>
        <taxon>Tequintavirus P1100107</taxon>
    </lineage>
</organism>
<feature type="compositionally biased region" description="Low complexity" evidence="3">
    <location>
        <begin position="137"/>
        <end position="160"/>
    </location>
</feature>
<evidence type="ECO:0000259" key="4">
    <source>
        <dbReference type="PROSITE" id="PS51688"/>
    </source>
</evidence>
<dbReference type="PROSITE" id="PS51688">
    <property type="entry name" value="ICA"/>
    <property type="match status" value="1"/>
</dbReference>
<evidence type="ECO:0000256" key="3">
    <source>
        <dbReference type="SAM" id="MobiDB-lite"/>
    </source>
</evidence>
<protein>
    <recommendedName>
        <fullName evidence="4">Peptidase S74 domain-containing protein</fullName>
    </recommendedName>
</protein>
<feature type="compositionally biased region" description="Low complexity" evidence="3">
    <location>
        <begin position="234"/>
        <end position="282"/>
    </location>
</feature>
<evidence type="ECO:0000256" key="1">
    <source>
        <dbReference type="ARBA" id="ARBA00004328"/>
    </source>
</evidence>